<evidence type="ECO:0000313" key="1">
    <source>
        <dbReference type="EMBL" id="KAK0627617.1"/>
    </source>
</evidence>
<keyword evidence="2" id="KW-1185">Reference proteome</keyword>
<reference evidence="1" key="1">
    <citation type="submission" date="2023-06" db="EMBL/GenBank/DDBJ databases">
        <title>Genome-scale phylogeny and comparative genomics of the fungal order Sordariales.</title>
        <authorList>
            <consortium name="Lawrence Berkeley National Laboratory"/>
            <person name="Hensen N."/>
            <person name="Bonometti L."/>
            <person name="Westerberg I."/>
            <person name="Brannstrom I.O."/>
            <person name="Guillou S."/>
            <person name="Cros-Aarteil S."/>
            <person name="Calhoun S."/>
            <person name="Haridas S."/>
            <person name="Kuo A."/>
            <person name="Mondo S."/>
            <person name="Pangilinan J."/>
            <person name="Riley R."/>
            <person name="Labutti K."/>
            <person name="Andreopoulos B."/>
            <person name="Lipzen A."/>
            <person name="Chen C."/>
            <person name="Yanf M."/>
            <person name="Daum C."/>
            <person name="Ng V."/>
            <person name="Clum A."/>
            <person name="Steindorff A."/>
            <person name="Ohm R."/>
            <person name="Martin F."/>
            <person name="Silar P."/>
            <person name="Natvig D."/>
            <person name="Lalanne C."/>
            <person name="Gautier V."/>
            <person name="Ament-Velasquez S.L."/>
            <person name="Kruys A."/>
            <person name="Hutchinson M.I."/>
            <person name="Powell A.J."/>
            <person name="Barry K."/>
            <person name="Miller A.N."/>
            <person name="Grigoriev I.V."/>
            <person name="Debuchy R."/>
            <person name="Gladieux P."/>
            <person name="Thoren M.H."/>
            <person name="Johannesson H."/>
        </authorList>
    </citation>
    <scope>NUCLEOTIDE SEQUENCE</scope>
    <source>
        <strain evidence="1">CBS 606.72</strain>
    </source>
</reference>
<comment type="caution">
    <text evidence="1">The sequence shown here is derived from an EMBL/GenBank/DDBJ whole genome shotgun (WGS) entry which is preliminary data.</text>
</comment>
<sequence length="263" mass="28579">MGLWFLAPDFTFTREGVIRLGTVLRDPCCPTLTLATKHTGLPADLPLPPEESIDEANHQHRASADVGMAQKLWARFLRSASASISASASRSQSQVFGNVDHEVLQFKHELGDACLKAIVAVPKVRKHIDSGFLSRKPVFVITAVRIAKTSFSVEMAAQTSISGEAEGSIGVDPQVGAGYTGDARRNALANHAYETAPGIVFAYRVHVIRVKGDGEVEEEMFSHKNAFMTGELGTDLEYLASHMCLGAFSSIIQFDSRLRFNSD</sequence>
<gene>
    <name evidence="1" type="ORF">B0T14DRAFT_535360</name>
</gene>
<organism evidence="1 2">
    <name type="scientific">Immersiella caudata</name>
    <dbReference type="NCBI Taxonomy" id="314043"/>
    <lineage>
        <taxon>Eukaryota</taxon>
        <taxon>Fungi</taxon>
        <taxon>Dikarya</taxon>
        <taxon>Ascomycota</taxon>
        <taxon>Pezizomycotina</taxon>
        <taxon>Sordariomycetes</taxon>
        <taxon>Sordariomycetidae</taxon>
        <taxon>Sordariales</taxon>
        <taxon>Lasiosphaeriaceae</taxon>
        <taxon>Immersiella</taxon>
    </lineage>
</organism>
<name>A0AA39X5C8_9PEZI</name>
<accession>A0AA39X5C8</accession>
<dbReference type="AlphaFoldDB" id="A0AA39X5C8"/>
<protein>
    <submittedName>
        <fullName evidence="1">Uncharacterized protein</fullName>
    </submittedName>
</protein>
<dbReference type="EMBL" id="JAULSU010000002">
    <property type="protein sequence ID" value="KAK0627617.1"/>
    <property type="molecule type" value="Genomic_DNA"/>
</dbReference>
<dbReference type="Proteomes" id="UP001175000">
    <property type="component" value="Unassembled WGS sequence"/>
</dbReference>
<evidence type="ECO:0000313" key="2">
    <source>
        <dbReference type="Proteomes" id="UP001175000"/>
    </source>
</evidence>
<proteinExistence type="predicted"/>